<evidence type="ECO:0000259" key="4">
    <source>
        <dbReference type="PROSITE" id="PS50995"/>
    </source>
</evidence>
<dbReference type="Gene3D" id="1.10.10.10">
    <property type="entry name" value="Winged helix-like DNA-binding domain superfamily/Winged helix DNA-binding domain"/>
    <property type="match status" value="1"/>
</dbReference>
<keyword evidence="1" id="KW-0805">Transcription regulation</keyword>
<dbReference type="PRINTS" id="PR00598">
    <property type="entry name" value="HTHMARR"/>
</dbReference>
<feature type="domain" description="HTH marR-type" evidence="4">
    <location>
        <begin position="6"/>
        <end position="147"/>
    </location>
</feature>
<dbReference type="PANTHER" id="PTHR42756">
    <property type="entry name" value="TRANSCRIPTIONAL REGULATOR, MARR"/>
    <property type="match status" value="1"/>
</dbReference>
<keyword evidence="3" id="KW-0804">Transcription</keyword>
<dbReference type="SUPFAM" id="SSF46785">
    <property type="entry name" value="Winged helix' DNA-binding domain"/>
    <property type="match status" value="1"/>
</dbReference>
<dbReference type="RefSeq" id="WP_268050180.1">
    <property type="nucleotide sequence ID" value="NZ_JAPQES010000004.1"/>
</dbReference>
<dbReference type="SMART" id="SM00347">
    <property type="entry name" value="HTH_MARR"/>
    <property type="match status" value="1"/>
</dbReference>
<evidence type="ECO:0000256" key="2">
    <source>
        <dbReference type="ARBA" id="ARBA00023125"/>
    </source>
</evidence>
<evidence type="ECO:0000313" key="5">
    <source>
        <dbReference type="EMBL" id="MCY6371313.1"/>
    </source>
</evidence>
<sequence length="147" mass="17082">MSNIDFERMIKNMFGINSIMKRKLMNPEVFLKDTNITLSHLRILFMLFYNTDLSVSQISKDTFISKPNCSKAIDILIKSGLANRNHDENDRRIIKISLTEAGKSFVKKKKKEIIMHMKNQLIELDNADIITLNNAAEDFYRIVSKLK</sequence>
<proteinExistence type="predicted"/>
<accession>A0ABT4CQX0</accession>
<name>A0ABT4CQX0_9CLOT</name>
<keyword evidence="2" id="KW-0238">DNA-binding</keyword>
<dbReference type="InterPro" id="IPR036390">
    <property type="entry name" value="WH_DNA-bd_sf"/>
</dbReference>
<keyword evidence="6" id="KW-1185">Reference proteome</keyword>
<gene>
    <name evidence="5" type="ORF">OXH55_11755</name>
</gene>
<comment type="caution">
    <text evidence="5">The sequence shown here is derived from an EMBL/GenBank/DDBJ whole genome shotgun (WGS) entry which is preliminary data.</text>
</comment>
<evidence type="ECO:0000256" key="3">
    <source>
        <dbReference type="ARBA" id="ARBA00023163"/>
    </source>
</evidence>
<organism evidence="5 6">
    <name type="scientific">Clostridium ganghwense</name>
    <dbReference type="NCBI Taxonomy" id="312089"/>
    <lineage>
        <taxon>Bacteria</taxon>
        <taxon>Bacillati</taxon>
        <taxon>Bacillota</taxon>
        <taxon>Clostridia</taxon>
        <taxon>Eubacteriales</taxon>
        <taxon>Clostridiaceae</taxon>
        <taxon>Clostridium</taxon>
    </lineage>
</organism>
<evidence type="ECO:0000256" key="1">
    <source>
        <dbReference type="ARBA" id="ARBA00023015"/>
    </source>
</evidence>
<dbReference type="PROSITE" id="PS50995">
    <property type="entry name" value="HTH_MARR_2"/>
    <property type="match status" value="1"/>
</dbReference>
<dbReference type="Proteomes" id="UP001079657">
    <property type="component" value="Unassembled WGS sequence"/>
</dbReference>
<evidence type="ECO:0000313" key="6">
    <source>
        <dbReference type="Proteomes" id="UP001079657"/>
    </source>
</evidence>
<reference evidence="5" key="1">
    <citation type="submission" date="2022-12" db="EMBL/GenBank/DDBJ databases">
        <authorList>
            <person name="Wang J."/>
        </authorList>
    </citation>
    <scope>NUCLEOTIDE SEQUENCE</scope>
    <source>
        <strain evidence="5">HY-42-06</strain>
    </source>
</reference>
<dbReference type="InterPro" id="IPR000835">
    <property type="entry name" value="HTH_MarR-typ"/>
</dbReference>
<dbReference type="PANTHER" id="PTHR42756:SF1">
    <property type="entry name" value="TRANSCRIPTIONAL REPRESSOR OF EMRAB OPERON"/>
    <property type="match status" value="1"/>
</dbReference>
<dbReference type="InterPro" id="IPR036388">
    <property type="entry name" value="WH-like_DNA-bd_sf"/>
</dbReference>
<protein>
    <submittedName>
        <fullName evidence="5">MarR family transcriptional regulator</fullName>
    </submittedName>
</protein>
<dbReference type="EMBL" id="JAPQES010000004">
    <property type="protein sequence ID" value="MCY6371313.1"/>
    <property type="molecule type" value="Genomic_DNA"/>
</dbReference>
<dbReference type="Pfam" id="PF01047">
    <property type="entry name" value="MarR"/>
    <property type="match status" value="1"/>
</dbReference>